<dbReference type="AlphaFoldDB" id="A0A5C6QAZ2"/>
<dbReference type="PANTHER" id="PTHR34875:SF6">
    <property type="entry name" value="UPF0237 PROTEIN MJ1558"/>
    <property type="match status" value="1"/>
</dbReference>
<dbReference type="PIRSF" id="PIRSF028103">
    <property type="entry name" value="GcvR"/>
    <property type="match status" value="1"/>
</dbReference>
<dbReference type="InterPro" id="IPR002912">
    <property type="entry name" value="ACT_dom"/>
</dbReference>
<dbReference type="Proteomes" id="UP000321917">
    <property type="component" value="Unassembled WGS sequence"/>
</dbReference>
<dbReference type="EMBL" id="VOLR01000001">
    <property type="protein sequence ID" value="TWX62915.1"/>
    <property type="molecule type" value="Genomic_DNA"/>
</dbReference>
<feature type="domain" description="ACT" evidence="2">
    <location>
        <begin position="5"/>
        <end position="78"/>
    </location>
</feature>
<evidence type="ECO:0000313" key="5">
    <source>
        <dbReference type="Proteomes" id="UP000321525"/>
    </source>
</evidence>
<evidence type="ECO:0000313" key="6">
    <source>
        <dbReference type="Proteomes" id="UP000321917"/>
    </source>
</evidence>
<dbReference type="RefSeq" id="WP_146796269.1">
    <property type="nucleotide sequence ID" value="NZ_VOLP01000001.1"/>
</dbReference>
<comment type="subcellular location">
    <subcellularLocation>
        <location evidence="1">Cytoplasm</location>
    </subcellularLocation>
</comment>
<dbReference type="EMBL" id="VOLQ01000021">
    <property type="protein sequence ID" value="TWX65800.1"/>
    <property type="molecule type" value="Genomic_DNA"/>
</dbReference>
<keyword evidence="1" id="KW-0804">Transcription</keyword>
<evidence type="ECO:0000259" key="2">
    <source>
        <dbReference type="PROSITE" id="PS51671"/>
    </source>
</evidence>
<dbReference type="InterPro" id="IPR045865">
    <property type="entry name" value="ACT-like_dom_sf"/>
</dbReference>
<evidence type="ECO:0000313" key="4">
    <source>
        <dbReference type="EMBL" id="TWX65800.1"/>
    </source>
</evidence>
<reference evidence="4 6" key="1">
    <citation type="submission" date="2019-07" db="EMBL/GenBank/DDBJ databases">
        <title>Genomes of sea-ice associated Colwellia species.</title>
        <authorList>
            <person name="Bowman J.P."/>
        </authorList>
    </citation>
    <scope>NUCLEOTIDE SEQUENCE [LARGE SCALE GENOMIC DNA]</scope>
    <source>
        <strain evidence="3 5">ACAM 607</strain>
        <strain evidence="4 6">IC036</strain>
    </source>
</reference>
<evidence type="ECO:0000256" key="1">
    <source>
        <dbReference type="PIRNR" id="PIRNR028103"/>
    </source>
</evidence>
<sequence>MNHLVISFITKDRPGLVETLSKVIKQHQGNWQTSSLHHLSGCFAGVLEIAVEQAQCEALTTAIKALDGFKIIIEKTTPAQTSNESTVVLELTANDREGIVEEISAVIHHQGGNMIKLVSVQDNAPHTGQPLFKAKITLAVNNEQTPSLINALENLADDLMVDISR</sequence>
<proteinExistence type="predicted"/>
<dbReference type="PROSITE" id="PS51671">
    <property type="entry name" value="ACT"/>
    <property type="match status" value="1"/>
</dbReference>
<organism evidence="4 6">
    <name type="scientific">Colwellia hornerae</name>
    <dbReference type="NCBI Taxonomy" id="89402"/>
    <lineage>
        <taxon>Bacteria</taxon>
        <taxon>Pseudomonadati</taxon>
        <taxon>Pseudomonadota</taxon>
        <taxon>Gammaproteobacteria</taxon>
        <taxon>Alteromonadales</taxon>
        <taxon>Colwelliaceae</taxon>
        <taxon>Colwellia</taxon>
    </lineage>
</organism>
<protein>
    <recommendedName>
        <fullName evidence="1">Glycine cleavage system transcriptional repressor</fullName>
    </recommendedName>
</protein>
<comment type="caution">
    <text evidence="4">The sequence shown here is derived from an EMBL/GenBank/DDBJ whole genome shotgun (WGS) entry which is preliminary data.</text>
</comment>
<dbReference type="Proteomes" id="UP000321525">
    <property type="component" value="Unassembled WGS sequence"/>
</dbReference>
<dbReference type="InterPro" id="IPR016867">
    <property type="entry name" value="GcvR"/>
</dbReference>
<dbReference type="SUPFAM" id="SSF55021">
    <property type="entry name" value="ACT-like"/>
    <property type="match status" value="2"/>
</dbReference>
<dbReference type="Pfam" id="PF13740">
    <property type="entry name" value="ACT_6"/>
    <property type="match status" value="1"/>
</dbReference>
<evidence type="ECO:0000313" key="3">
    <source>
        <dbReference type="EMBL" id="TWX62915.1"/>
    </source>
</evidence>
<name>A0A5C6QAZ2_9GAMM</name>
<keyword evidence="1" id="KW-0678">Repressor</keyword>
<accession>A0A5C6QAZ2</accession>
<dbReference type="GO" id="GO:0006355">
    <property type="term" value="P:regulation of DNA-templated transcription"/>
    <property type="evidence" value="ECO:0007669"/>
    <property type="project" value="UniProtKB-UniRule"/>
</dbReference>
<dbReference type="OrthoDB" id="12860at2"/>
<dbReference type="InterPro" id="IPR050990">
    <property type="entry name" value="UPF0237/GcvR_regulator"/>
</dbReference>
<dbReference type="GO" id="GO:0005737">
    <property type="term" value="C:cytoplasm"/>
    <property type="evidence" value="ECO:0007669"/>
    <property type="project" value="UniProtKB-SubCell"/>
</dbReference>
<dbReference type="Gene3D" id="3.30.70.260">
    <property type="match status" value="2"/>
</dbReference>
<dbReference type="PANTHER" id="PTHR34875">
    <property type="entry name" value="UPF0237 PROTEIN MJ1558"/>
    <property type="match status" value="1"/>
</dbReference>
<keyword evidence="5" id="KW-1185">Reference proteome</keyword>
<gene>
    <name evidence="3" type="ORF">ESZ26_00970</name>
    <name evidence="4" type="ORF">ESZ27_11750</name>
</gene>
<keyword evidence="1" id="KW-0963">Cytoplasm</keyword>